<feature type="transmembrane region" description="Helical" evidence="1">
    <location>
        <begin position="20"/>
        <end position="41"/>
    </location>
</feature>
<gene>
    <name evidence="2" type="ORF">C6P46_003365</name>
</gene>
<sequence length="90" mass="9859">MTRTFQPPPFFERSLAHDLVPHALVAALIGLILFGAFAFAVHSWRLAQRHAQEAGGGAEVRIFTVLDRKGNVLDKGPLVLSIGGRRDKVE</sequence>
<evidence type="ECO:0000313" key="2">
    <source>
        <dbReference type="EMBL" id="KAG0662419.1"/>
    </source>
</evidence>
<keyword evidence="3" id="KW-1185">Reference proteome</keyword>
<keyword evidence="1" id="KW-0472">Membrane</keyword>
<keyword evidence="1" id="KW-1133">Transmembrane helix</keyword>
<dbReference type="AlphaFoldDB" id="A0A9P6W1X8"/>
<protein>
    <submittedName>
        <fullName evidence="2">Uncharacterized protein</fullName>
    </submittedName>
</protein>
<evidence type="ECO:0000256" key="1">
    <source>
        <dbReference type="SAM" id="Phobius"/>
    </source>
</evidence>
<organism evidence="2 3">
    <name type="scientific">Rhodotorula mucilaginosa</name>
    <name type="common">Yeast</name>
    <name type="synonym">Rhodotorula rubra</name>
    <dbReference type="NCBI Taxonomy" id="5537"/>
    <lineage>
        <taxon>Eukaryota</taxon>
        <taxon>Fungi</taxon>
        <taxon>Dikarya</taxon>
        <taxon>Basidiomycota</taxon>
        <taxon>Pucciniomycotina</taxon>
        <taxon>Microbotryomycetes</taxon>
        <taxon>Sporidiobolales</taxon>
        <taxon>Sporidiobolaceae</taxon>
        <taxon>Rhodotorula</taxon>
    </lineage>
</organism>
<name>A0A9P6W1X8_RHOMI</name>
<accession>A0A9P6W1X8</accession>
<comment type="caution">
    <text evidence="2">The sequence shown here is derived from an EMBL/GenBank/DDBJ whole genome shotgun (WGS) entry which is preliminary data.</text>
</comment>
<dbReference type="Proteomes" id="UP000777482">
    <property type="component" value="Unassembled WGS sequence"/>
</dbReference>
<proteinExistence type="predicted"/>
<evidence type="ECO:0000313" key="3">
    <source>
        <dbReference type="Proteomes" id="UP000777482"/>
    </source>
</evidence>
<reference evidence="2 3" key="1">
    <citation type="submission" date="2020-11" db="EMBL/GenBank/DDBJ databases">
        <title>Kefir isolates.</title>
        <authorList>
            <person name="Marcisauskas S."/>
            <person name="Kim Y."/>
            <person name="Blasche S."/>
        </authorList>
    </citation>
    <scope>NUCLEOTIDE SEQUENCE [LARGE SCALE GENOMIC DNA]</scope>
    <source>
        <strain evidence="2 3">KR</strain>
    </source>
</reference>
<keyword evidence="1" id="KW-0812">Transmembrane</keyword>
<dbReference type="EMBL" id="PUHQ01000027">
    <property type="protein sequence ID" value="KAG0662419.1"/>
    <property type="molecule type" value="Genomic_DNA"/>
</dbReference>